<dbReference type="CDD" id="cd06581">
    <property type="entry name" value="TM_PBP1_LivM_like"/>
    <property type="match status" value="1"/>
</dbReference>
<evidence type="ECO:0000256" key="2">
    <source>
        <dbReference type="ARBA" id="ARBA00022475"/>
    </source>
</evidence>
<feature type="transmembrane region" description="Helical" evidence="7">
    <location>
        <begin position="95"/>
        <end position="114"/>
    </location>
</feature>
<evidence type="ECO:0000256" key="3">
    <source>
        <dbReference type="ARBA" id="ARBA00022692"/>
    </source>
</evidence>
<feature type="transmembrane region" description="Helical" evidence="7">
    <location>
        <begin position="319"/>
        <end position="342"/>
    </location>
</feature>
<organism evidence="8 9">
    <name type="scientific">Dictyobacter alpinus</name>
    <dbReference type="NCBI Taxonomy" id="2014873"/>
    <lineage>
        <taxon>Bacteria</taxon>
        <taxon>Bacillati</taxon>
        <taxon>Chloroflexota</taxon>
        <taxon>Ktedonobacteria</taxon>
        <taxon>Ktedonobacterales</taxon>
        <taxon>Dictyobacteraceae</taxon>
        <taxon>Dictyobacter</taxon>
    </lineage>
</organism>
<dbReference type="OrthoDB" id="9789927at2"/>
<reference evidence="9" key="1">
    <citation type="submission" date="2018-12" db="EMBL/GenBank/DDBJ databases">
        <title>Tengunoibacter tsumagoiensis gen. nov., sp. nov., Dictyobacter kobayashii sp. nov., D. alpinus sp. nov., and D. joshuensis sp. nov. and description of Dictyobacteraceae fam. nov. within the order Ktedonobacterales isolated from Tengu-no-mugimeshi.</title>
        <authorList>
            <person name="Wang C.M."/>
            <person name="Zheng Y."/>
            <person name="Sakai Y."/>
            <person name="Toyoda A."/>
            <person name="Minakuchi Y."/>
            <person name="Abe K."/>
            <person name="Yokota A."/>
            <person name="Yabe S."/>
        </authorList>
    </citation>
    <scope>NUCLEOTIDE SEQUENCE [LARGE SCALE GENOMIC DNA]</scope>
    <source>
        <strain evidence="9">Uno16</strain>
    </source>
</reference>
<dbReference type="AlphaFoldDB" id="A0A402BK79"/>
<keyword evidence="5 7" id="KW-0472">Membrane</keyword>
<feature type="region of interest" description="Disordered" evidence="6">
    <location>
        <begin position="1"/>
        <end position="21"/>
    </location>
</feature>
<dbReference type="GO" id="GO:0015658">
    <property type="term" value="F:branched-chain amino acid transmembrane transporter activity"/>
    <property type="evidence" value="ECO:0007669"/>
    <property type="project" value="InterPro"/>
</dbReference>
<feature type="transmembrane region" description="Helical" evidence="7">
    <location>
        <begin position="68"/>
        <end position="88"/>
    </location>
</feature>
<keyword evidence="3 7" id="KW-0812">Transmembrane</keyword>
<evidence type="ECO:0000256" key="5">
    <source>
        <dbReference type="ARBA" id="ARBA00023136"/>
    </source>
</evidence>
<name>A0A402BK79_9CHLR</name>
<sequence length="368" mass="39288">MTQKPTMDQVSGPDVAAQPEVESRRKPGLILQLKNQRNWLGSICGILALIVLPQVYDQFFGSSSAFQLHRISLIGIFILAALAQNILTGYAAQPSLGNAAFFGVSAYILTWLSSDLGQPYWIGILVAVLVSALLGVLVGSPALRISGAHLAVATLGLVTTVGTLLNYWDTTAGRQNYDLSNLPDFLNDDHTLYYFIFAIVVCLLFLSYHLLHSRVGRAWIAIRDNETAAEAFGINLTKYKLQAFVISAAMTGLAGALYATWATTASSSMSSADQTIAFLAMIVVGGLGSLTGSVLGAIFVGFLPVLLGQLPSPMLIGTFQLQISTLITGIYGLLLLLVLIFFPSGLSSLGARAGNWLQRNCSGEEQHG</sequence>
<dbReference type="Pfam" id="PF02653">
    <property type="entry name" value="BPD_transp_2"/>
    <property type="match status" value="1"/>
</dbReference>
<keyword evidence="9" id="KW-1185">Reference proteome</keyword>
<comment type="caution">
    <text evidence="8">The sequence shown here is derived from an EMBL/GenBank/DDBJ whole genome shotgun (WGS) entry which is preliminary data.</text>
</comment>
<dbReference type="GO" id="GO:0005886">
    <property type="term" value="C:plasma membrane"/>
    <property type="evidence" value="ECO:0007669"/>
    <property type="project" value="UniProtKB-SubCell"/>
</dbReference>
<dbReference type="EMBL" id="BIFT01000002">
    <property type="protein sequence ID" value="GCE31758.1"/>
    <property type="molecule type" value="Genomic_DNA"/>
</dbReference>
<feature type="transmembrane region" description="Helical" evidence="7">
    <location>
        <begin position="276"/>
        <end position="307"/>
    </location>
</feature>
<evidence type="ECO:0000313" key="9">
    <source>
        <dbReference type="Proteomes" id="UP000287171"/>
    </source>
</evidence>
<evidence type="ECO:0000256" key="7">
    <source>
        <dbReference type="SAM" id="Phobius"/>
    </source>
</evidence>
<keyword evidence="4 7" id="KW-1133">Transmembrane helix</keyword>
<comment type="subcellular location">
    <subcellularLocation>
        <location evidence="1">Cell membrane</location>
        <topology evidence="1">Multi-pass membrane protein</topology>
    </subcellularLocation>
</comment>
<dbReference type="Proteomes" id="UP000287171">
    <property type="component" value="Unassembled WGS sequence"/>
</dbReference>
<dbReference type="InterPro" id="IPR001851">
    <property type="entry name" value="ABC_transp_permease"/>
</dbReference>
<feature type="transmembrane region" description="Helical" evidence="7">
    <location>
        <begin position="150"/>
        <end position="168"/>
    </location>
</feature>
<feature type="transmembrane region" description="Helical" evidence="7">
    <location>
        <begin position="243"/>
        <end position="264"/>
    </location>
</feature>
<dbReference type="PANTHER" id="PTHR30482:SF20">
    <property type="entry name" value="HIGH-AFFINITY BRANCHED-CHAIN AMINO ACID TRANSPORT SYSTEM PERMEASE PROTEIN LIVM"/>
    <property type="match status" value="1"/>
</dbReference>
<accession>A0A402BK79</accession>
<evidence type="ECO:0000256" key="4">
    <source>
        <dbReference type="ARBA" id="ARBA00022989"/>
    </source>
</evidence>
<dbReference type="InterPro" id="IPR043428">
    <property type="entry name" value="LivM-like"/>
</dbReference>
<feature type="transmembrane region" description="Helical" evidence="7">
    <location>
        <begin position="39"/>
        <end position="56"/>
    </location>
</feature>
<evidence type="ECO:0000313" key="8">
    <source>
        <dbReference type="EMBL" id="GCE31758.1"/>
    </source>
</evidence>
<dbReference type="PANTHER" id="PTHR30482">
    <property type="entry name" value="HIGH-AFFINITY BRANCHED-CHAIN AMINO ACID TRANSPORT SYSTEM PERMEASE"/>
    <property type="match status" value="1"/>
</dbReference>
<evidence type="ECO:0000256" key="6">
    <source>
        <dbReference type="SAM" id="MobiDB-lite"/>
    </source>
</evidence>
<protein>
    <recommendedName>
        <fullName evidence="10">Branched-chain amino acid ABC transporter permease</fullName>
    </recommendedName>
</protein>
<dbReference type="RefSeq" id="WP_126631691.1">
    <property type="nucleotide sequence ID" value="NZ_BIFT01000002.1"/>
</dbReference>
<proteinExistence type="predicted"/>
<feature type="transmembrane region" description="Helical" evidence="7">
    <location>
        <begin position="120"/>
        <end position="138"/>
    </location>
</feature>
<evidence type="ECO:0008006" key="10">
    <source>
        <dbReference type="Google" id="ProtNLM"/>
    </source>
</evidence>
<feature type="transmembrane region" description="Helical" evidence="7">
    <location>
        <begin position="192"/>
        <end position="211"/>
    </location>
</feature>
<keyword evidence="2" id="KW-1003">Cell membrane</keyword>
<gene>
    <name evidence="8" type="ORF">KDA_72420</name>
</gene>
<evidence type="ECO:0000256" key="1">
    <source>
        <dbReference type="ARBA" id="ARBA00004651"/>
    </source>
</evidence>